<dbReference type="GO" id="GO:0006508">
    <property type="term" value="P:proteolysis"/>
    <property type="evidence" value="ECO:0007669"/>
    <property type="project" value="UniProtKB-KW"/>
</dbReference>
<dbReference type="PANTHER" id="PTHR37984:SF5">
    <property type="entry name" value="PROTEIN NYNRIN-LIKE"/>
    <property type="match status" value="1"/>
</dbReference>
<dbReference type="GO" id="GO:0003676">
    <property type="term" value="F:nucleic acid binding"/>
    <property type="evidence" value="ECO:0007669"/>
    <property type="project" value="InterPro"/>
</dbReference>
<keyword evidence="3" id="KW-0808">Transferase</keyword>
<evidence type="ECO:0000256" key="8">
    <source>
        <dbReference type="ARBA" id="ARBA00022918"/>
    </source>
</evidence>
<reference evidence="12" key="1">
    <citation type="submission" date="2019-12" db="UniProtKB">
        <authorList>
            <consortium name="WormBaseParasite"/>
        </authorList>
    </citation>
    <scope>IDENTIFICATION</scope>
</reference>
<dbReference type="Gene3D" id="3.10.10.10">
    <property type="entry name" value="HIV Type 1 Reverse Transcriptase, subunit A, domain 1"/>
    <property type="match status" value="2"/>
</dbReference>
<dbReference type="PROSITE" id="PS50878">
    <property type="entry name" value="RT_POL"/>
    <property type="match status" value="1"/>
</dbReference>
<keyword evidence="5" id="KW-0540">Nuclease</keyword>
<dbReference type="CDD" id="cd09274">
    <property type="entry name" value="RNase_HI_RT_Ty3"/>
    <property type="match status" value="1"/>
</dbReference>
<dbReference type="SUPFAM" id="SSF56672">
    <property type="entry name" value="DNA/RNA polymerases"/>
    <property type="match status" value="1"/>
</dbReference>
<keyword evidence="7" id="KW-0378">Hydrolase</keyword>
<dbReference type="InterPro" id="IPR041588">
    <property type="entry name" value="Integrase_H2C2"/>
</dbReference>
<dbReference type="InterPro" id="IPR036397">
    <property type="entry name" value="RNaseH_sf"/>
</dbReference>
<evidence type="ECO:0000256" key="5">
    <source>
        <dbReference type="ARBA" id="ARBA00022722"/>
    </source>
</evidence>
<dbReference type="EC" id="2.7.7.49" evidence="1"/>
<evidence type="ECO:0000256" key="2">
    <source>
        <dbReference type="ARBA" id="ARBA00022670"/>
    </source>
</evidence>
<dbReference type="SUPFAM" id="SSF53098">
    <property type="entry name" value="Ribonuclease H-like"/>
    <property type="match status" value="1"/>
</dbReference>
<organism evidence="11 12">
    <name type="scientific">Trichuris muris</name>
    <name type="common">Mouse whipworm</name>
    <dbReference type="NCBI Taxonomy" id="70415"/>
    <lineage>
        <taxon>Eukaryota</taxon>
        <taxon>Metazoa</taxon>
        <taxon>Ecdysozoa</taxon>
        <taxon>Nematoda</taxon>
        <taxon>Enoplea</taxon>
        <taxon>Dorylaimia</taxon>
        <taxon>Trichinellida</taxon>
        <taxon>Trichuridae</taxon>
        <taxon>Trichuris</taxon>
    </lineage>
</organism>
<dbReference type="FunFam" id="3.10.20.370:FF:000001">
    <property type="entry name" value="Retrovirus-related Pol polyprotein from transposon 17.6-like protein"/>
    <property type="match status" value="1"/>
</dbReference>
<evidence type="ECO:0000313" key="12">
    <source>
        <dbReference type="WBParaSite" id="TMUE_0000001096.1"/>
    </source>
</evidence>
<dbReference type="InterPro" id="IPR041577">
    <property type="entry name" value="RT_RNaseH_2"/>
</dbReference>
<evidence type="ECO:0000256" key="7">
    <source>
        <dbReference type="ARBA" id="ARBA00022801"/>
    </source>
</evidence>
<keyword evidence="8" id="KW-0695">RNA-directed DNA polymerase</keyword>
<dbReference type="Pfam" id="PF00078">
    <property type="entry name" value="RVT_1"/>
    <property type="match status" value="1"/>
</dbReference>
<proteinExistence type="predicted"/>
<dbReference type="InterPro" id="IPR012337">
    <property type="entry name" value="RNaseH-like_sf"/>
</dbReference>
<dbReference type="WBParaSite" id="TMUE_0000001096.1">
    <property type="protein sequence ID" value="TMUE_0000001096.1"/>
    <property type="gene ID" value="WBGene00297009"/>
</dbReference>
<evidence type="ECO:0000256" key="4">
    <source>
        <dbReference type="ARBA" id="ARBA00022695"/>
    </source>
</evidence>
<evidence type="ECO:0000259" key="10">
    <source>
        <dbReference type="PROSITE" id="PS50878"/>
    </source>
</evidence>
<dbReference type="InterPro" id="IPR050951">
    <property type="entry name" value="Retrovirus_Pol_polyprotein"/>
</dbReference>
<evidence type="ECO:0000256" key="1">
    <source>
        <dbReference type="ARBA" id="ARBA00012493"/>
    </source>
</evidence>
<dbReference type="Pfam" id="PF17919">
    <property type="entry name" value="RT_RNaseH_2"/>
    <property type="match status" value="1"/>
</dbReference>
<protein>
    <recommendedName>
        <fullName evidence="1">RNA-directed DNA polymerase</fullName>
        <ecNumber evidence="1">2.7.7.49</ecNumber>
    </recommendedName>
</protein>
<dbReference type="Proteomes" id="UP000046395">
    <property type="component" value="Unassembled WGS sequence"/>
</dbReference>
<dbReference type="PANTHER" id="PTHR37984">
    <property type="entry name" value="PROTEIN CBG26694"/>
    <property type="match status" value="1"/>
</dbReference>
<keyword evidence="11" id="KW-1185">Reference proteome</keyword>
<dbReference type="Pfam" id="PF17921">
    <property type="entry name" value="Integrase_H2C2"/>
    <property type="match status" value="1"/>
</dbReference>
<dbReference type="CDD" id="cd01647">
    <property type="entry name" value="RT_LTR"/>
    <property type="match status" value="1"/>
</dbReference>
<dbReference type="Gene3D" id="1.10.340.70">
    <property type="match status" value="1"/>
</dbReference>
<keyword evidence="9" id="KW-0511">Multifunctional enzyme</keyword>
<dbReference type="GO" id="GO:0004519">
    <property type="term" value="F:endonuclease activity"/>
    <property type="evidence" value="ECO:0007669"/>
    <property type="project" value="UniProtKB-KW"/>
</dbReference>
<feature type="domain" description="Reverse transcriptase" evidence="10">
    <location>
        <begin position="1"/>
        <end position="188"/>
    </location>
</feature>
<dbReference type="Gene3D" id="3.30.420.10">
    <property type="entry name" value="Ribonuclease H-like superfamily/Ribonuclease H"/>
    <property type="match status" value="1"/>
</dbReference>
<name>A0A5S6Q1K7_TRIMR</name>
<evidence type="ECO:0000256" key="9">
    <source>
        <dbReference type="ARBA" id="ARBA00023268"/>
    </source>
</evidence>
<evidence type="ECO:0000256" key="3">
    <source>
        <dbReference type="ARBA" id="ARBA00022679"/>
    </source>
</evidence>
<dbReference type="GO" id="GO:0042575">
    <property type="term" value="C:DNA polymerase complex"/>
    <property type="evidence" value="ECO:0007669"/>
    <property type="project" value="UniProtKB-ARBA"/>
</dbReference>
<keyword evidence="2" id="KW-0645">Protease</keyword>
<dbReference type="FunFam" id="3.30.70.270:FF:000020">
    <property type="entry name" value="Transposon Tf2-6 polyprotein-like Protein"/>
    <property type="match status" value="1"/>
</dbReference>
<dbReference type="AlphaFoldDB" id="A0A5S6Q1K7"/>
<keyword evidence="6" id="KW-0255">Endonuclease</keyword>
<keyword evidence="4" id="KW-0548">Nucleotidyltransferase</keyword>
<evidence type="ECO:0000313" key="11">
    <source>
        <dbReference type="Proteomes" id="UP000046395"/>
    </source>
</evidence>
<dbReference type="STRING" id="70415.A0A5S6Q1K7"/>
<accession>A0A5S6Q1K7</accession>
<dbReference type="FunFam" id="3.10.10.10:FF:000007">
    <property type="entry name" value="Retrovirus-related Pol polyprotein from transposon 17.6-like Protein"/>
    <property type="match status" value="1"/>
</dbReference>
<dbReference type="GO" id="GO:0008233">
    <property type="term" value="F:peptidase activity"/>
    <property type="evidence" value="ECO:0007669"/>
    <property type="project" value="UniProtKB-KW"/>
</dbReference>
<dbReference type="InterPro" id="IPR043502">
    <property type="entry name" value="DNA/RNA_pol_sf"/>
</dbReference>
<dbReference type="InterPro" id="IPR000477">
    <property type="entry name" value="RT_dom"/>
</dbReference>
<dbReference type="GO" id="GO:0003964">
    <property type="term" value="F:RNA-directed DNA polymerase activity"/>
    <property type="evidence" value="ECO:0007669"/>
    <property type="project" value="UniProtKB-KW"/>
</dbReference>
<dbReference type="Gene3D" id="3.30.70.270">
    <property type="match status" value="2"/>
</dbReference>
<evidence type="ECO:0000256" key="6">
    <source>
        <dbReference type="ARBA" id="ARBA00022759"/>
    </source>
</evidence>
<dbReference type="InterPro" id="IPR043128">
    <property type="entry name" value="Rev_trsase/Diguanyl_cyclase"/>
</dbReference>
<sequence length="732" mass="83011">MTPADVAPHPIRHHIVTTARKEFDTLIQMGIVRPSNSCWASPLHLVPKKEPGVWRPCGDYRRLNTKLAGKKIFSKLDLIRAYQQIPVYADDIAKTAVITPFGLFEYTRMPFGLRNAAQTFQRFMDEVTRGLDFCFTYLDDVLIASSTTAEHQQHLNELFRRFVTYGIKLNPSKCVFQVEQLDFLGMQISADGVKPLPDKVAAIQQMPEPTNLTQLRRFLGCINFYRRFIPHVASTLAPLERLLSSRFGSKRFSLPEEARRAFHNAKEQLAQATLLTHPHEGAPLSLVVDASDIAAGAALQQRIEDKWVPLAFFSRRFQARETRYSAFGRELLATYLAVRHFRHWLEGRNFFILTDHKPLVYAIRHASSRHNPREIRHLDFITSFTSDVRHIKGTDNQVADALSRVYVNSLSSTVDTLDVRRLAQAQVADCELAQLRAKSALQLRDIRLPHFQVTLTCDVSQTHPRPYLPFSFRRQVFNALHSLSHPSIRATQKLITNHYVWPGVNKDVRLWARQCLICQRTKIQRHVKTPPKLFAIPESRFDHVHVDIVGPLPSSQAVPLLNCKAETVARGFTAAWISRFGIPSVVTTDQGRQFQRIRSAIKEDLRHSSAELVYGSHLRLPSVFFAPTTAHTMSSAHKAQLDAFFASGLSTATHVFVRVDAPRPPLSPAYDGPFAVTARTSKTVTLIRNARIFLHRPVRPALWGRASVAAHKLACLTILSKYSKRMLLAYSL</sequence>